<dbReference type="Proteomes" id="UP000293342">
    <property type="component" value="Unassembled WGS sequence"/>
</dbReference>
<protein>
    <recommendedName>
        <fullName evidence="4">Major facilitator superfamily (MFS) profile domain-containing protein</fullName>
    </recommendedName>
</protein>
<evidence type="ECO:0000256" key="1">
    <source>
        <dbReference type="SAM" id="Phobius"/>
    </source>
</evidence>
<evidence type="ECO:0000313" key="3">
    <source>
        <dbReference type="Proteomes" id="UP000293342"/>
    </source>
</evidence>
<feature type="transmembrane region" description="Helical" evidence="1">
    <location>
        <begin position="7"/>
        <end position="32"/>
    </location>
</feature>
<gene>
    <name evidence="2" type="ORF">E0H75_21945</name>
</gene>
<sequence>MSPERSPWVAVLLGAVIGALLGVVGATLWAYLGLETESADAAVVMAPFGGAIGLILGTAVGFIIWALRPL</sequence>
<keyword evidence="1" id="KW-1133">Transmembrane helix</keyword>
<dbReference type="AlphaFoldDB" id="A0A4R0JLD3"/>
<reference evidence="2 3" key="1">
    <citation type="submission" date="2019-02" db="EMBL/GenBank/DDBJ databases">
        <title>Kribbella capetownensis sp. nov. and Kribbella speibonae sp. nov., isolated from soil.</title>
        <authorList>
            <person name="Curtis S.M."/>
            <person name="Norton I."/>
            <person name="Everest G.J."/>
            <person name="Meyers P.R."/>
        </authorList>
    </citation>
    <scope>NUCLEOTIDE SEQUENCE [LARGE SCALE GENOMIC DNA]</scope>
    <source>
        <strain evidence="2 3">YM53</strain>
    </source>
</reference>
<dbReference type="EMBL" id="SJKD01000005">
    <property type="protein sequence ID" value="TCC47449.1"/>
    <property type="molecule type" value="Genomic_DNA"/>
</dbReference>
<evidence type="ECO:0008006" key="4">
    <source>
        <dbReference type="Google" id="ProtNLM"/>
    </source>
</evidence>
<organism evidence="2 3">
    <name type="scientific">Kribbella capetownensis</name>
    <dbReference type="NCBI Taxonomy" id="1572659"/>
    <lineage>
        <taxon>Bacteria</taxon>
        <taxon>Bacillati</taxon>
        <taxon>Actinomycetota</taxon>
        <taxon>Actinomycetes</taxon>
        <taxon>Propionibacteriales</taxon>
        <taxon>Kribbellaceae</taxon>
        <taxon>Kribbella</taxon>
    </lineage>
</organism>
<proteinExistence type="predicted"/>
<dbReference type="RefSeq" id="WP_131515519.1">
    <property type="nucleotide sequence ID" value="NZ_SJKD01000005.1"/>
</dbReference>
<keyword evidence="3" id="KW-1185">Reference proteome</keyword>
<comment type="caution">
    <text evidence="2">The sequence shown here is derived from an EMBL/GenBank/DDBJ whole genome shotgun (WGS) entry which is preliminary data.</text>
</comment>
<evidence type="ECO:0000313" key="2">
    <source>
        <dbReference type="EMBL" id="TCC47449.1"/>
    </source>
</evidence>
<accession>A0A4R0JLD3</accession>
<keyword evidence="1" id="KW-0812">Transmembrane</keyword>
<name>A0A4R0JLD3_9ACTN</name>
<keyword evidence="1" id="KW-0472">Membrane</keyword>
<dbReference type="OrthoDB" id="9937073at2"/>
<feature type="transmembrane region" description="Helical" evidence="1">
    <location>
        <begin position="44"/>
        <end position="67"/>
    </location>
</feature>